<dbReference type="SMART" id="SM00355">
    <property type="entry name" value="ZnF_C2H2"/>
    <property type="match status" value="4"/>
</dbReference>
<evidence type="ECO:0000256" key="2">
    <source>
        <dbReference type="ARBA" id="ARBA00022723"/>
    </source>
</evidence>
<dbReference type="Pfam" id="PF00096">
    <property type="entry name" value="zf-C2H2"/>
    <property type="match status" value="4"/>
</dbReference>
<comment type="subcellular location">
    <subcellularLocation>
        <location evidence="1">Nucleus</location>
    </subcellularLocation>
</comment>
<dbReference type="PROSITE" id="PS00028">
    <property type="entry name" value="ZINC_FINGER_C2H2_1"/>
    <property type="match status" value="4"/>
</dbReference>
<evidence type="ECO:0000256" key="3">
    <source>
        <dbReference type="ARBA" id="ARBA00022737"/>
    </source>
</evidence>
<evidence type="ECO:0000256" key="7">
    <source>
        <dbReference type="ARBA" id="ARBA00023242"/>
    </source>
</evidence>
<evidence type="ECO:0000313" key="13">
    <source>
        <dbReference type="RefSeq" id="XP_029633405.1"/>
    </source>
</evidence>
<dbReference type="RefSeq" id="XP_029633404.1">
    <property type="nucleotide sequence ID" value="XM_029777544.2"/>
</dbReference>
<proteinExistence type="predicted"/>
<evidence type="ECO:0000313" key="11">
    <source>
        <dbReference type="Proteomes" id="UP000515154"/>
    </source>
</evidence>
<gene>
    <name evidence="12 13 14" type="primary">LOC115209253</name>
</gene>
<feature type="compositionally biased region" description="Basic residues" evidence="9">
    <location>
        <begin position="403"/>
        <end position="417"/>
    </location>
</feature>
<dbReference type="PANTHER" id="PTHR24376:SF243">
    <property type="entry name" value="C2H2-TYPE DOMAIN-CONTAINING PROTEIN"/>
    <property type="match status" value="1"/>
</dbReference>
<evidence type="ECO:0000256" key="4">
    <source>
        <dbReference type="ARBA" id="ARBA00022771"/>
    </source>
</evidence>
<keyword evidence="5" id="KW-0862">Zinc</keyword>
<feature type="compositionally biased region" description="Low complexity" evidence="9">
    <location>
        <begin position="392"/>
        <end position="402"/>
    </location>
</feature>
<feature type="compositionally biased region" description="Polar residues" evidence="9">
    <location>
        <begin position="372"/>
        <end position="386"/>
    </location>
</feature>
<dbReference type="SUPFAM" id="SSF57667">
    <property type="entry name" value="beta-beta-alpha zinc fingers"/>
    <property type="match status" value="2"/>
</dbReference>
<feature type="region of interest" description="Disordered" evidence="9">
    <location>
        <begin position="1"/>
        <end position="60"/>
    </location>
</feature>
<sequence>MAESECHSQGGQQNRTNSSSRSVLSSMTPGVGTHVPMAPGSANHTSMNMRSNMPNETRHMNMDGNNIDKMYRKFPCAPIVTPSTATSMTSGNQSATMSLTSDANNPVSMNPGEQTVGEGEQNLDKLYRKFPCPTCFKGFKSKQQLIQHNLVHTGARKYHCSYCDKSFKQLCHLQQHHRIHTGEKPYKCTLGDCDRSFAQLSNLQHHLRNHDDQVKKAANKQHACVICNRSYTNESSLKSHTLKMHVHIKPLLPINDTSETANKSHKRKTKPVSGLYRSPIMVPIHQVGNSDQRKGSSDGILYKVMSECKGSGRILKQVKDSSRQPIVIDLETSGSSGHSPYNESSYSGFTPSSEDISSHMSNHNNASNNNSPVISLSDNHGSPSTTPHHEQSGGSQHQSSMIHQHHHQQQQRQHRQQQRQQQQHPQYTDIHDQMQTFPHVTSLASQEASFVTSAHRRATSEALTSELPSSSVNNYKLYYSQGNNTIRSMSPLPPVGNIEREIQCYQPCLNTTNNVNQNVPISLNFSPLRQ</sequence>
<feature type="compositionally biased region" description="Polar residues" evidence="9">
    <location>
        <begin position="332"/>
        <end position="355"/>
    </location>
</feature>
<reference evidence="12 13" key="1">
    <citation type="submission" date="2025-08" db="UniProtKB">
        <authorList>
            <consortium name="RefSeq"/>
        </authorList>
    </citation>
    <scope>IDENTIFICATION</scope>
</reference>
<name>A0A6P7S5G7_9MOLL</name>
<evidence type="ECO:0000256" key="8">
    <source>
        <dbReference type="PROSITE-ProRule" id="PRU00042"/>
    </source>
</evidence>
<keyword evidence="6" id="KW-0238">DNA-binding</keyword>
<dbReference type="PROSITE" id="PS50157">
    <property type="entry name" value="ZINC_FINGER_C2H2_2"/>
    <property type="match status" value="4"/>
</dbReference>
<protein>
    <submittedName>
        <fullName evidence="12 13">Zinc finger protein 629</fullName>
    </submittedName>
</protein>
<feature type="domain" description="C2H2-type" evidence="10">
    <location>
        <begin position="130"/>
        <end position="157"/>
    </location>
</feature>
<keyword evidence="3" id="KW-0677">Repeat</keyword>
<evidence type="ECO:0000256" key="6">
    <source>
        <dbReference type="ARBA" id="ARBA00023125"/>
    </source>
</evidence>
<feature type="domain" description="C2H2-type" evidence="10">
    <location>
        <begin position="222"/>
        <end position="250"/>
    </location>
</feature>
<accession>A0A6P7S5G7</accession>
<dbReference type="Gene3D" id="3.30.160.60">
    <property type="entry name" value="Classic Zinc Finger"/>
    <property type="match status" value="3"/>
</dbReference>
<keyword evidence="2" id="KW-0479">Metal-binding</keyword>
<feature type="region of interest" description="Disordered" evidence="9">
    <location>
        <begin position="85"/>
        <end position="106"/>
    </location>
</feature>
<dbReference type="GO" id="GO:0005634">
    <property type="term" value="C:nucleus"/>
    <property type="evidence" value="ECO:0007669"/>
    <property type="project" value="UniProtKB-SubCell"/>
</dbReference>
<feature type="region of interest" description="Disordered" evidence="9">
    <location>
        <begin position="330"/>
        <end position="426"/>
    </location>
</feature>
<dbReference type="PANTHER" id="PTHR24376">
    <property type="entry name" value="ZINC FINGER PROTEIN"/>
    <property type="match status" value="1"/>
</dbReference>
<evidence type="ECO:0000313" key="12">
    <source>
        <dbReference type="RefSeq" id="XP_029633404.1"/>
    </source>
</evidence>
<dbReference type="RefSeq" id="XP_036357123.1">
    <property type="nucleotide sequence ID" value="XM_036501230.1"/>
</dbReference>
<keyword evidence="7" id="KW-0539">Nucleus</keyword>
<feature type="region of interest" description="Disordered" evidence="9">
    <location>
        <begin position="256"/>
        <end position="276"/>
    </location>
</feature>
<evidence type="ECO:0000256" key="1">
    <source>
        <dbReference type="ARBA" id="ARBA00004123"/>
    </source>
</evidence>
<dbReference type="Proteomes" id="UP000515154">
    <property type="component" value="Linkage group LG3"/>
</dbReference>
<dbReference type="KEGG" id="osn:115209253"/>
<evidence type="ECO:0000313" key="14">
    <source>
        <dbReference type="RefSeq" id="XP_036357123.1"/>
    </source>
</evidence>
<dbReference type="InterPro" id="IPR036236">
    <property type="entry name" value="Znf_C2H2_sf"/>
</dbReference>
<evidence type="ECO:0000259" key="10">
    <source>
        <dbReference type="PROSITE" id="PS50157"/>
    </source>
</evidence>
<evidence type="ECO:0000256" key="9">
    <source>
        <dbReference type="SAM" id="MobiDB-lite"/>
    </source>
</evidence>
<feature type="domain" description="C2H2-type" evidence="10">
    <location>
        <begin position="186"/>
        <end position="215"/>
    </location>
</feature>
<dbReference type="GO" id="GO:0001228">
    <property type="term" value="F:DNA-binding transcription activator activity, RNA polymerase II-specific"/>
    <property type="evidence" value="ECO:0007669"/>
    <property type="project" value="TreeGrafter"/>
</dbReference>
<dbReference type="GO" id="GO:0008270">
    <property type="term" value="F:zinc ion binding"/>
    <property type="evidence" value="ECO:0007669"/>
    <property type="project" value="UniProtKB-KW"/>
</dbReference>
<evidence type="ECO:0000256" key="5">
    <source>
        <dbReference type="ARBA" id="ARBA00022833"/>
    </source>
</evidence>
<feature type="domain" description="C2H2-type" evidence="10">
    <location>
        <begin position="158"/>
        <end position="185"/>
    </location>
</feature>
<organism evidence="11 13">
    <name type="scientific">Octopus sinensis</name>
    <name type="common">East Asian common octopus</name>
    <dbReference type="NCBI Taxonomy" id="2607531"/>
    <lineage>
        <taxon>Eukaryota</taxon>
        <taxon>Metazoa</taxon>
        <taxon>Spiralia</taxon>
        <taxon>Lophotrochozoa</taxon>
        <taxon>Mollusca</taxon>
        <taxon>Cephalopoda</taxon>
        <taxon>Coleoidea</taxon>
        <taxon>Octopodiformes</taxon>
        <taxon>Octopoda</taxon>
        <taxon>Incirrata</taxon>
        <taxon>Octopodidae</taxon>
        <taxon>Octopus</taxon>
    </lineage>
</organism>
<dbReference type="InterPro" id="IPR013087">
    <property type="entry name" value="Znf_C2H2_type"/>
</dbReference>
<dbReference type="FunFam" id="3.30.160.60:FF:000690">
    <property type="entry name" value="Zinc finger protein 354C"/>
    <property type="match status" value="1"/>
</dbReference>
<feature type="compositionally biased region" description="Polar residues" evidence="9">
    <location>
        <begin position="7"/>
        <end position="17"/>
    </location>
</feature>
<feature type="compositionally biased region" description="Low complexity" evidence="9">
    <location>
        <begin position="358"/>
        <end position="371"/>
    </location>
</feature>
<dbReference type="FunFam" id="3.30.160.60:FF:000233">
    <property type="entry name" value="Putative zinc finger protein 362"/>
    <property type="match status" value="1"/>
</dbReference>
<feature type="compositionally biased region" description="Polar residues" evidence="9">
    <location>
        <begin position="42"/>
        <end position="55"/>
    </location>
</feature>
<dbReference type="RefSeq" id="XP_029633405.1">
    <property type="nucleotide sequence ID" value="XM_029777545.2"/>
</dbReference>
<keyword evidence="4 8" id="KW-0863">Zinc-finger</keyword>
<keyword evidence="11" id="KW-1185">Reference proteome</keyword>
<dbReference type="GO" id="GO:0000978">
    <property type="term" value="F:RNA polymerase II cis-regulatory region sequence-specific DNA binding"/>
    <property type="evidence" value="ECO:0007669"/>
    <property type="project" value="TreeGrafter"/>
</dbReference>
<dbReference type="AlphaFoldDB" id="A0A6P7S5G7"/>